<reference evidence="1" key="1">
    <citation type="submission" date="2023-06" db="EMBL/GenBank/DDBJ databases">
        <authorList>
            <consortium name="Lawrence Berkeley National Laboratory"/>
            <person name="Ahrendt S."/>
            <person name="Sahu N."/>
            <person name="Indic B."/>
            <person name="Wong-Bajracharya J."/>
            <person name="Merenyi Z."/>
            <person name="Ke H.-M."/>
            <person name="Monk M."/>
            <person name="Kocsube S."/>
            <person name="Drula E."/>
            <person name="Lipzen A."/>
            <person name="Balint B."/>
            <person name="Henrissat B."/>
            <person name="Andreopoulos B."/>
            <person name="Martin F.M."/>
            <person name="Harder C.B."/>
            <person name="Rigling D."/>
            <person name="Ford K.L."/>
            <person name="Foster G.D."/>
            <person name="Pangilinan J."/>
            <person name="Papanicolaou A."/>
            <person name="Barry K."/>
            <person name="LaButti K."/>
            <person name="Viragh M."/>
            <person name="Koriabine M."/>
            <person name="Yan M."/>
            <person name="Riley R."/>
            <person name="Champramary S."/>
            <person name="Plett K.L."/>
            <person name="Tsai I.J."/>
            <person name="Slot J."/>
            <person name="Sipos G."/>
            <person name="Plett J."/>
            <person name="Nagy L.G."/>
            <person name="Grigoriev I.V."/>
        </authorList>
    </citation>
    <scope>NUCLEOTIDE SEQUENCE</scope>
    <source>
        <strain evidence="1">FPL87.14</strain>
    </source>
</reference>
<organism evidence="1 2">
    <name type="scientific">Armillaria borealis</name>
    <dbReference type="NCBI Taxonomy" id="47425"/>
    <lineage>
        <taxon>Eukaryota</taxon>
        <taxon>Fungi</taxon>
        <taxon>Dikarya</taxon>
        <taxon>Basidiomycota</taxon>
        <taxon>Agaricomycotina</taxon>
        <taxon>Agaricomycetes</taxon>
        <taxon>Agaricomycetidae</taxon>
        <taxon>Agaricales</taxon>
        <taxon>Marasmiineae</taxon>
        <taxon>Physalacriaceae</taxon>
        <taxon>Armillaria</taxon>
    </lineage>
</organism>
<dbReference type="Proteomes" id="UP001175226">
    <property type="component" value="Unassembled WGS sequence"/>
</dbReference>
<evidence type="ECO:0000313" key="2">
    <source>
        <dbReference type="Proteomes" id="UP001175226"/>
    </source>
</evidence>
<proteinExistence type="predicted"/>
<evidence type="ECO:0000313" key="1">
    <source>
        <dbReference type="EMBL" id="KAK0433044.1"/>
    </source>
</evidence>
<keyword evidence="2" id="KW-1185">Reference proteome</keyword>
<dbReference type="InterPro" id="IPR023213">
    <property type="entry name" value="CAT-like_dom_sf"/>
</dbReference>
<dbReference type="AlphaFoldDB" id="A0AA39J1E8"/>
<comment type="caution">
    <text evidence="1">The sequence shown here is derived from an EMBL/GenBank/DDBJ whole genome shotgun (WGS) entry which is preliminary data.</text>
</comment>
<sequence>MSTSLSPTDLKFGTADGKLWTRRLYGQEAQAAYFVDHGEGFTMYAGTLTCSFELPIQKAWIKARHLSPSIACRQIKHDGHYWFEYQDLMLEDKWWKCSDGLYIVQLHFVPSAETPGDWHIGYLAPHNSIDGRSLMKLLEHILTWTLEELKTPSAGTPELEWGSEPVRLAPTLILAAQLPLDHAPEPKAAPAPPPGFIPFLPAVVDADHTSANEANNVNALLSLTPEETARYRQVTDLMLALLALAEIESTLQVALKSDNGELSAKNIGAYEQASHFLFGFYFINHRHKLPGEYSTLEDGALLFGCEGTNLLFDMATMRKAILFDKETGKIQRTTTDEVLWDGIIKMSNSVAKSTPSDWTAVFQREVDRQFALDEGLHNDTAFHMRVPMMSSIGDYHAMDILNPFVPETGALAKELAVLGQYHTIRVTHPLIVPICWQYAGRINFSWSSGRKWLTQENMDLYAGIFKEWLDICIGEL</sequence>
<protein>
    <submittedName>
        <fullName evidence="1">Uncharacterized protein</fullName>
    </submittedName>
</protein>
<dbReference type="Gene3D" id="3.30.559.10">
    <property type="entry name" value="Chloramphenicol acetyltransferase-like domain"/>
    <property type="match status" value="2"/>
</dbReference>
<gene>
    <name evidence="1" type="ORF">EV421DRAFT_1846738</name>
</gene>
<name>A0AA39J1E8_9AGAR</name>
<dbReference type="EMBL" id="JAUEPT010000086">
    <property type="protein sequence ID" value="KAK0433044.1"/>
    <property type="molecule type" value="Genomic_DNA"/>
</dbReference>
<accession>A0AA39J1E8</accession>